<dbReference type="Pfam" id="PF01757">
    <property type="entry name" value="Acyl_transf_3"/>
    <property type="match status" value="1"/>
</dbReference>
<dbReference type="OrthoDB" id="207378at2759"/>
<feature type="transmembrane region" description="Helical" evidence="2">
    <location>
        <begin position="692"/>
        <end position="713"/>
    </location>
</feature>
<feature type="signal peptide" evidence="3">
    <location>
        <begin position="1"/>
        <end position="23"/>
    </location>
</feature>
<feature type="domain" description="Nose resistant-to-fluoxetine protein N-terminal" evidence="4">
    <location>
        <begin position="115"/>
        <end position="282"/>
    </location>
</feature>
<feature type="transmembrane region" description="Helical" evidence="2">
    <location>
        <begin position="733"/>
        <end position="751"/>
    </location>
</feature>
<evidence type="ECO:0000256" key="2">
    <source>
        <dbReference type="SAM" id="Phobius"/>
    </source>
</evidence>
<dbReference type="EMBL" id="CH916371">
    <property type="protein sequence ID" value="EDV92309.1"/>
    <property type="molecule type" value="Genomic_DNA"/>
</dbReference>
<feature type="transmembrane region" description="Helical" evidence="2">
    <location>
        <begin position="869"/>
        <end position="897"/>
    </location>
</feature>
<dbReference type="GO" id="GO:0016747">
    <property type="term" value="F:acyltransferase activity, transferring groups other than amino-acyl groups"/>
    <property type="evidence" value="ECO:0007669"/>
    <property type="project" value="InterPro"/>
</dbReference>
<dbReference type="InterPro" id="IPR006621">
    <property type="entry name" value="Nose-resist-to-fluoxetine_N"/>
</dbReference>
<feature type="compositionally biased region" description="Basic and acidic residues" evidence="1">
    <location>
        <begin position="186"/>
        <end position="195"/>
    </location>
</feature>
<dbReference type="InterPro" id="IPR052728">
    <property type="entry name" value="O2_lipid_transport_reg"/>
</dbReference>
<dbReference type="PANTHER" id="PTHR11161:SF72">
    <property type="entry name" value="FI21449P1"/>
    <property type="match status" value="1"/>
</dbReference>
<dbReference type="KEGG" id="dgr:6565980"/>
<feature type="transmembrane region" description="Helical" evidence="2">
    <location>
        <begin position="803"/>
        <end position="823"/>
    </location>
</feature>
<protein>
    <submittedName>
        <fullName evidence="5">GH24844</fullName>
    </submittedName>
</protein>
<dbReference type="AlphaFoldDB" id="B4JNL6"/>
<evidence type="ECO:0000259" key="4">
    <source>
        <dbReference type="SMART" id="SM00703"/>
    </source>
</evidence>
<feature type="transmembrane region" description="Helical" evidence="2">
    <location>
        <begin position="509"/>
        <end position="528"/>
    </location>
</feature>
<dbReference type="Pfam" id="PF20146">
    <property type="entry name" value="NRF"/>
    <property type="match status" value="1"/>
</dbReference>
<dbReference type="SMART" id="SM00703">
    <property type="entry name" value="NRF"/>
    <property type="match status" value="1"/>
</dbReference>
<dbReference type="PhylomeDB" id="B4JNL6"/>
<feature type="region of interest" description="Disordered" evidence="1">
    <location>
        <begin position="428"/>
        <end position="464"/>
    </location>
</feature>
<feature type="compositionally biased region" description="Low complexity" evidence="1">
    <location>
        <begin position="436"/>
        <end position="457"/>
    </location>
</feature>
<feature type="transmembrane region" description="Helical" evidence="2">
    <location>
        <begin position="296"/>
        <end position="317"/>
    </location>
</feature>
<dbReference type="InterPro" id="IPR002656">
    <property type="entry name" value="Acyl_transf_3_dom"/>
</dbReference>
<dbReference type="OMA" id="SKMWAVK"/>
<reference evidence="5 6" key="1">
    <citation type="journal article" date="2007" name="Nature">
        <title>Evolution of genes and genomes on the Drosophila phylogeny.</title>
        <authorList>
            <consortium name="Drosophila 12 Genomes Consortium"/>
            <person name="Clark A.G."/>
            <person name="Eisen M.B."/>
            <person name="Smith D.R."/>
            <person name="Bergman C.M."/>
            <person name="Oliver B."/>
            <person name="Markow T.A."/>
            <person name="Kaufman T.C."/>
            <person name="Kellis M."/>
            <person name="Gelbart W."/>
            <person name="Iyer V.N."/>
            <person name="Pollard D.A."/>
            <person name="Sackton T.B."/>
            <person name="Larracuente A.M."/>
            <person name="Singh N.D."/>
            <person name="Abad J.P."/>
            <person name="Abt D.N."/>
            <person name="Adryan B."/>
            <person name="Aguade M."/>
            <person name="Akashi H."/>
            <person name="Anderson W.W."/>
            <person name="Aquadro C.F."/>
            <person name="Ardell D.H."/>
            <person name="Arguello R."/>
            <person name="Artieri C.G."/>
            <person name="Barbash D.A."/>
            <person name="Barker D."/>
            <person name="Barsanti P."/>
            <person name="Batterham P."/>
            <person name="Batzoglou S."/>
            <person name="Begun D."/>
            <person name="Bhutkar A."/>
            <person name="Blanco E."/>
            <person name="Bosak S.A."/>
            <person name="Bradley R.K."/>
            <person name="Brand A.D."/>
            <person name="Brent M.R."/>
            <person name="Brooks A.N."/>
            <person name="Brown R.H."/>
            <person name="Butlin R.K."/>
            <person name="Caggese C."/>
            <person name="Calvi B.R."/>
            <person name="Bernardo de Carvalho A."/>
            <person name="Caspi A."/>
            <person name="Castrezana S."/>
            <person name="Celniker S.E."/>
            <person name="Chang J.L."/>
            <person name="Chapple C."/>
            <person name="Chatterji S."/>
            <person name="Chinwalla A."/>
            <person name="Civetta A."/>
            <person name="Clifton S.W."/>
            <person name="Comeron J.M."/>
            <person name="Costello J.C."/>
            <person name="Coyne J.A."/>
            <person name="Daub J."/>
            <person name="David R.G."/>
            <person name="Delcher A.L."/>
            <person name="Delehaunty K."/>
            <person name="Do C.B."/>
            <person name="Ebling H."/>
            <person name="Edwards K."/>
            <person name="Eickbush T."/>
            <person name="Evans J.D."/>
            <person name="Filipski A."/>
            <person name="Findeiss S."/>
            <person name="Freyhult E."/>
            <person name="Fulton L."/>
            <person name="Fulton R."/>
            <person name="Garcia A.C."/>
            <person name="Gardiner A."/>
            <person name="Garfield D.A."/>
            <person name="Garvin B.E."/>
            <person name="Gibson G."/>
            <person name="Gilbert D."/>
            <person name="Gnerre S."/>
            <person name="Godfrey J."/>
            <person name="Good R."/>
            <person name="Gotea V."/>
            <person name="Gravely B."/>
            <person name="Greenberg A.J."/>
            <person name="Griffiths-Jones S."/>
            <person name="Gross S."/>
            <person name="Guigo R."/>
            <person name="Gustafson E.A."/>
            <person name="Haerty W."/>
            <person name="Hahn M.W."/>
            <person name="Halligan D.L."/>
            <person name="Halpern A.L."/>
            <person name="Halter G.M."/>
            <person name="Han M.V."/>
            <person name="Heger A."/>
            <person name="Hillier L."/>
            <person name="Hinrichs A.S."/>
            <person name="Holmes I."/>
            <person name="Hoskins R.A."/>
            <person name="Hubisz M.J."/>
            <person name="Hultmark D."/>
            <person name="Huntley M.A."/>
            <person name="Jaffe D.B."/>
            <person name="Jagadeeshan S."/>
            <person name="Jeck W.R."/>
            <person name="Johnson J."/>
            <person name="Jones C.D."/>
            <person name="Jordan W.C."/>
            <person name="Karpen G.H."/>
            <person name="Kataoka E."/>
            <person name="Keightley P.D."/>
            <person name="Kheradpour P."/>
            <person name="Kirkness E.F."/>
            <person name="Koerich L.B."/>
            <person name="Kristiansen K."/>
            <person name="Kudrna D."/>
            <person name="Kulathinal R.J."/>
            <person name="Kumar S."/>
            <person name="Kwok R."/>
            <person name="Lander E."/>
            <person name="Langley C.H."/>
            <person name="Lapoint R."/>
            <person name="Lazzaro B.P."/>
            <person name="Lee S.J."/>
            <person name="Levesque L."/>
            <person name="Li R."/>
            <person name="Lin C.F."/>
            <person name="Lin M.F."/>
            <person name="Lindblad-Toh K."/>
            <person name="Llopart A."/>
            <person name="Long M."/>
            <person name="Low L."/>
            <person name="Lozovsky E."/>
            <person name="Lu J."/>
            <person name="Luo M."/>
            <person name="Machado C.A."/>
            <person name="Makalowski W."/>
            <person name="Marzo M."/>
            <person name="Matsuda M."/>
            <person name="Matzkin L."/>
            <person name="McAllister B."/>
            <person name="McBride C.S."/>
            <person name="McKernan B."/>
            <person name="McKernan K."/>
            <person name="Mendez-Lago M."/>
            <person name="Minx P."/>
            <person name="Mollenhauer M.U."/>
            <person name="Montooth K."/>
            <person name="Mount S.M."/>
            <person name="Mu X."/>
            <person name="Myers E."/>
            <person name="Negre B."/>
            <person name="Newfeld S."/>
            <person name="Nielsen R."/>
            <person name="Noor M.A."/>
            <person name="O'Grady P."/>
            <person name="Pachter L."/>
            <person name="Papaceit M."/>
            <person name="Parisi M.J."/>
            <person name="Parisi M."/>
            <person name="Parts L."/>
            <person name="Pedersen J.S."/>
            <person name="Pesole G."/>
            <person name="Phillippy A.M."/>
            <person name="Ponting C.P."/>
            <person name="Pop M."/>
            <person name="Porcelli D."/>
            <person name="Powell J.R."/>
            <person name="Prohaska S."/>
            <person name="Pruitt K."/>
            <person name="Puig M."/>
            <person name="Quesneville H."/>
            <person name="Ram K.R."/>
            <person name="Rand D."/>
            <person name="Rasmussen M.D."/>
            <person name="Reed L.K."/>
            <person name="Reenan R."/>
            <person name="Reily A."/>
            <person name="Remington K.A."/>
            <person name="Rieger T.T."/>
            <person name="Ritchie M.G."/>
            <person name="Robin C."/>
            <person name="Rogers Y.H."/>
            <person name="Rohde C."/>
            <person name="Rozas J."/>
            <person name="Rubenfield M.J."/>
            <person name="Ruiz A."/>
            <person name="Russo S."/>
            <person name="Salzberg S.L."/>
            <person name="Sanchez-Gracia A."/>
            <person name="Saranga D.J."/>
            <person name="Sato H."/>
            <person name="Schaeffer S.W."/>
            <person name="Schatz M.C."/>
            <person name="Schlenke T."/>
            <person name="Schwartz R."/>
            <person name="Segarra C."/>
            <person name="Singh R.S."/>
            <person name="Sirot L."/>
            <person name="Sirota M."/>
            <person name="Sisneros N.B."/>
            <person name="Smith C.D."/>
            <person name="Smith T.F."/>
            <person name="Spieth J."/>
            <person name="Stage D.E."/>
            <person name="Stark A."/>
            <person name="Stephan W."/>
            <person name="Strausberg R.L."/>
            <person name="Strempel S."/>
            <person name="Sturgill D."/>
            <person name="Sutton G."/>
            <person name="Sutton G.G."/>
            <person name="Tao W."/>
            <person name="Teichmann S."/>
            <person name="Tobari Y.N."/>
            <person name="Tomimura Y."/>
            <person name="Tsolas J.M."/>
            <person name="Valente V.L."/>
            <person name="Venter E."/>
            <person name="Venter J.C."/>
            <person name="Vicario S."/>
            <person name="Vieira F.G."/>
            <person name="Vilella A.J."/>
            <person name="Villasante A."/>
            <person name="Walenz B."/>
            <person name="Wang J."/>
            <person name="Wasserman M."/>
            <person name="Watts T."/>
            <person name="Wilson D."/>
            <person name="Wilson R.K."/>
            <person name="Wing R.A."/>
            <person name="Wolfner M.F."/>
            <person name="Wong A."/>
            <person name="Wong G.K."/>
            <person name="Wu C.I."/>
            <person name="Wu G."/>
            <person name="Yamamoto D."/>
            <person name="Yang H.P."/>
            <person name="Yang S.P."/>
            <person name="Yorke J.A."/>
            <person name="Yoshida K."/>
            <person name="Zdobnov E."/>
            <person name="Zhang P."/>
            <person name="Zhang Y."/>
            <person name="Zimin A.V."/>
            <person name="Baldwin J."/>
            <person name="Abdouelleil A."/>
            <person name="Abdulkadir J."/>
            <person name="Abebe A."/>
            <person name="Abera B."/>
            <person name="Abreu J."/>
            <person name="Acer S.C."/>
            <person name="Aftuck L."/>
            <person name="Alexander A."/>
            <person name="An P."/>
            <person name="Anderson E."/>
            <person name="Anderson S."/>
            <person name="Arachi H."/>
            <person name="Azer M."/>
            <person name="Bachantsang P."/>
            <person name="Barry A."/>
            <person name="Bayul T."/>
            <person name="Berlin A."/>
            <person name="Bessette D."/>
            <person name="Bloom T."/>
            <person name="Blye J."/>
            <person name="Boguslavskiy L."/>
            <person name="Bonnet C."/>
            <person name="Boukhgalter B."/>
            <person name="Bourzgui I."/>
            <person name="Brown A."/>
            <person name="Cahill P."/>
            <person name="Channer S."/>
            <person name="Cheshatsang Y."/>
            <person name="Chuda L."/>
            <person name="Citroen M."/>
            <person name="Collymore A."/>
            <person name="Cooke P."/>
            <person name="Costello M."/>
            <person name="D'Aco K."/>
            <person name="Daza R."/>
            <person name="De Haan G."/>
            <person name="DeGray S."/>
            <person name="DeMaso C."/>
            <person name="Dhargay N."/>
            <person name="Dooley K."/>
            <person name="Dooley E."/>
            <person name="Doricent M."/>
            <person name="Dorje P."/>
            <person name="Dorjee K."/>
            <person name="Dupes A."/>
            <person name="Elong R."/>
            <person name="Falk J."/>
            <person name="Farina A."/>
            <person name="Faro S."/>
            <person name="Ferguson D."/>
            <person name="Fisher S."/>
            <person name="Foley C.D."/>
            <person name="Franke A."/>
            <person name="Friedrich D."/>
            <person name="Gadbois L."/>
            <person name="Gearin G."/>
            <person name="Gearin C.R."/>
            <person name="Giannoukos G."/>
            <person name="Goode T."/>
            <person name="Graham J."/>
            <person name="Grandbois E."/>
            <person name="Grewal S."/>
            <person name="Gyaltsen K."/>
            <person name="Hafez N."/>
            <person name="Hagos B."/>
            <person name="Hall J."/>
            <person name="Henson C."/>
            <person name="Hollinger A."/>
            <person name="Honan T."/>
            <person name="Huard M.D."/>
            <person name="Hughes L."/>
            <person name="Hurhula B."/>
            <person name="Husby M.E."/>
            <person name="Kamat A."/>
            <person name="Kanga B."/>
            <person name="Kashin S."/>
            <person name="Khazanovich D."/>
            <person name="Kisner P."/>
            <person name="Lance K."/>
            <person name="Lara M."/>
            <person name="Lee W."/>
            <person name="Lennon N."/>
            <person name="Letendre F."/>
            <person name="LeVine R."/>
            <person name="Lipovsky A."/>
            <person name="Liu X."/>
            <person name="Liu J."/>
            <person name="Liu S."/>
            <person name="Lokyitsang T."/>
            <person name="Lokyitsang Y."/>
            <person name="Lubonja R."/>
            <person name="Lui A."/>
            <person name="MacDonald P."/>
            <person name="Magnisalis V."/>
            <person name="Maru K."/>
            <person name="Matthews C."/>
            <person name="McCusker W."/>
            <person name="McDonough S."/>
            <person name="Mehta T."/>
            <person name="Meldrim J."/>
            <person name="Meneus L."/>
            <person name="Mihai O."/>
            <person name="Mihalev A."/>
            <person name="Mihova T."/>
            <person name="Mittelman R."/>
            <person name="Mlenga V."/>
            <person name="Montmayeur A."/>
            <person name="Mulrain L."/>
            <person name="Navidi A."/>
            <person name="Naylor J."/>
            <person name="Negash T."/>
            <person name="Nguyen T."/>
            <person name="Nguyen N."/>
            <person name="Nicol R."/>
            <person name="Norbu C."/>
            <person name="Norbu N."/>
            <person name="Novod N."/>
            <person name="O'Neill B."/>
            <person name="Osman S."/>
            <person name="Markiewicz E."/>
            <person name="Oyono O.L."/>
            <person name="Patti C."/>
            <person name="Phunkhang P."/>
            <person name="Pierre F."/>
            <person name="Priest M."/>
            <person name="Raghuraman S."/>
            <person name="Rege F."/>
            <person name="Reyes R."/>
            <person name="Rise C."/>
            <person name="Rogov P."/>
            <person name="Ross K."/>
            <person name="Ryan E."/>
            <person name="Settipalli S."/>
            <person name="Shea T."/>
            <person name="Sherpa N."/>
            <person name="Shi L."/>
            <person name="Shih D."/>
            <person name="Sparrow T."/>
            <person name="Spaulding J."/>
            <person name="Stalker J."/>
            <person name="Stange-Thomann N."/>
            <person name="Stavropoulos S."/>
            <person name="Stone C."/>
            <person name="Strader C."/>
            <person name="Tesfaye S."/>
            <person name="Thomson T."/>
            <person name="Thoulutsang Y."/>
            <person name="Thoulutsang D."/>
            <person name="Topham K."/>
            <person name="Topping I."/>
            <person name="Tsamla T."/>
            <person name="Vassiliev H."/>
            <person name="Vo A."/>
            <person name="Wangchuk T."/>
            <person name="Wangdi T."/>
            <person name="Weiand M."/>
            <person name="Wilkinson J."/>
            <person name="Wilson A."/>
            <person name="Yadav S."/>
            <person name="Young G."/>
            <person name="Yu Q."/>
            <person name="Zembek L."/>
            <person name="Zhong D."/>
            <person name="Zimmer A."/>
            <person name="Zwirko Z."/>
            <person name="Jaffe D.B."/>
            <person name="Alvarez P."/>
            <person name="Brockman W."/>
            <person name="Butler J."/>
            <person name="Chin C."/>
            <person name="Gnerre S."/>
            <person name="Grabherr M."/>
            <person name="Kleber M."/>
            <person name="Mauceli E."/>
            <person name="MacCallum I."/>
        </authorList>
    </citation>
    <scope>NUCLEOTIDE SEQUENCE [LARGE SCALE GENOMIC DNA]</scope>
    <source>
        <strain evidence="6">Tucson 15287-2541.00</strain>
    </source>
</reference>
<feature type="transmembrane region" description="Helical" evidence="2">
    <location>
        <begin position="548"/>
        <end position="569"/>
    </location>
</feature>
<dbReference type="HOGENOM" id="CLU_007874_3_0_1"/>
<feature type="compositionally biased region" description="Low complexity" evidence="1">
    <location>
        <begin position="53"/>
        <end position="77"/>
    </location>
</feature>
<feature type="transmembrane region" description="Helical" evidence="2">
    <location>
        <begin position="763"/>
        <end position="783"/>
    </location>
</feature>
<accession>B4JNL6</accession>
<feature type="chain" id="PRO_5002812589" evidence="3">
    <location>
        <begin position="24"/>
        <end position="909"/>
    </location>
</feature>
<evidence type="ECO:0000256" key="1">
    <source>
        <dbReference type="SAM" id="MobiDB-lite"/>
    </source>
</evidence>
<evidence type="ECO:0000313" key="5">
    <source>
        <dbReference type="EMBL" id="EDV92309.1"/>
    </source>
</evidence>
<dbReference type="SMR" id="B4JNL6"/>
<evidence type="ECO:0000313" key="6">
    <source>
        <dbReference type="Proteomes" id="UP000001070"/>
    </source>
</evidence>
<feature type="transmembrane region" description="Helical" evidence="2">
    <location>
        <begin position="609"/>
        <end position="629"/>
    </location>
</feature>
<organism evidence="6">
    <name type="scientific">Drosophila grimshawi</name>
    <name type="common">Hawaiian fruit fly</name>
    <name type="synonym">Idiomyia grimshawi</name>
    <dbReference type="NCBI Taxonomy" id="7222"/>
    <lineage>
        <taxon>Eukaryota</taxon>
        <taxon>Metazoa</taxon>
        <taxon>Ecdysozoa</taxon>
        <taxon>Arthropoda</taxon>
        <taxon>Hexapoda</taxon>
        <taxon>Insecta</taxon>
        <taxon>Pterygota</taxon>
        <taxon>Neoptera</taxon>
        <taxon>Endopterygota</taxon>
        <taxon>Diptera</taxon>
        <taxon>Brachycera</taxon>
        <taxon>Muscomorpha</taxon>
        <taxon>Ephydroidea</taxon>
        <taxon>Drosophilidae</taxon>
        <taxon>Drosophila</taxon>
        <taxon>Hawaiian Drosophila</taxon>
    </lineage>
</organism>
<proteinExistence type="predicted"/>
<feature type="region of interest" description="Disordered" evidence="1">
    <location>
        <begin position="51"/>
        <end position="77"/>
    </location>
</feature>
<dbReference type="Proteomes" id="UP000001070">
    <property type="component" value="Unassembled WGS sequence"/>
</dbReference>
<dbReference type="PANTHER" id="PTHR11161">
    <property type="entry name" value="O-ACYLTRANSFERASE"/>
    <property type="match status" value="1"/>
</dbReference>
<evidence type="ECO:0000256" key="3">
    <source>
        <dbReference type="SAM" id="SignalP"/>
    </source>
</evidence>
<keyword evidence="6" id="KW-1185">Reference proteome</keyword>
<dbReference type="InParanoid" id="B4JNL6"/>
<feature type="region of interest" description="Disordered" evidence="1">
    <location>
        <begin position="174"/>
        <end position="196"/>
    </location>
</feature>
<sequence length="909" mass="102230">MMRLRVLLTVALTLTLAATLTEAAISSQDNKSLPVIINPDQHNVINLRLHTDNTNTNTNNNINNNSNNNSNNSSSNSDVSFDLTRTLRLRDALNVFDLSLLASQWPRLETTRMLSVNCTKDMRRYLHGLTDAKMWAVKMDDASGHYTSGFFYGNNYWMGSLALCDAIYDGSSTLSGDSSTASSNKSDSKDTKDNRNNGLPFAEAYAEAYSSVYNAPPPFVPGFYVLKMQLNETMPTQMLRTLYMGMCLPSSCSIADVHQMSGYARRDLPSRELRVLDIRVPTDKEFNIWSDKTFCLLLVVSCIVLGLICCGTLYEIYLTRQLQEALRLQDKEMMNNSETSSGIGCASSDYSDTMTAHDEALKQSGQSDSLKQLDQLVLNLPPNADNDSGNGLALHHHHELELEDHHHHHHHHDHDHDHELELAHHHDHERMTQLQSVSASGSSSGSITKNNNKNNSNSDEHLEGHLHEPEKLSIYSELLLSFSAITNFNAICDRNVGADTIPCIHGLRAFSMAWVILGHTCIVVFKYSDNMEMRKEVEQNFFFQAITNGPFSVDTFFFISGFLISYLYFRTNAKGNLNKLSKGANEFTAGTAHFFGLVAYRFMRLTAPYLFVLGVVQVTMRYLAAYSIFDPPTMDHITCPDYWWRNILYINTLFPVDEMCMLWSWYLANDTQFYMIGAIILIVGVRHFKLSAITTLVFLVLSWITTAVIAFTNNHRPNTDDPLALFDKIYDKPWTRLGPYLIGMAVGWILFRTNCKIRLPKLTVATAWTLAMLNLFVLVFGLYRTDLSQFMAAAYSSLSHSAWALSLAWITIACSTGYGGYINSLLSAPFLYPFSRVTYCAYLVHPIVIRSMALNSDAPLHLGGDLMVVMFFGLSVASYFLSFVVSMSFEAPVVTMLKILSPSRKKRIA</sequence>
<feature type="transmembrane region" description="Helical" evidence="2">
    <location>
        <begin position="663"/>
        <end position="685"/>
    </location>
</feature>
<feature type="compositionally biased region" description="Low complexity" evidence="1">
    <location>
        <begin position="174"/>
        <end position="185"/>
    </location>
</feature>
<keyword evidence="2" id="KW-0472">Membrane</keyword>
<name>B4JNL6_DROGR</name>
<dbReference type="eggNOG" id="KOG3700">
    <property type="taxonomic scope" value="Eukaryota"/>
</dbReference>
<gene>
    <name evidence="5" type="primary">Dgri\GH24844</name>
    <name evidence="5" type="ORF">Dgri_GH24844</name>
</gene>
<keyword evidence="3" id="KW-0732">Signal</keyword>
<keyword evidence="2" id="KW-1133">Transmembrane helix</keyword>
<feature type="transmembrane region" description="Helical" evidence="2">
    <location>
        <begin position="830"/>
        <end position="849"/>
    </location>
</feature>
<keyword evidence="2" id="KW-0812">Transmembrane</keyword>